<dbReference type="InterPro" id="IPR000014">
    <property type="entry name" value="PAS"/>
</dbReference>
<dbReference type="Pfam" id="PF13426">
    <property type="entry name" value="PAS_9"/>
    <property type="match status" value="1"/>
</dbReference>
<dbReference type="InterPro" id="IPR035965">
    <property type="entry name" value="PAS-like_dom_sf"/>
</dbReference>
<feature type="domain" description="Histidine kinase" evidence="9">
    <location>
        <begin position="1089"/>
        <end position="1294"/>
    </location>
</feature>
<dbReference type="SUPFAM" id="SSF52172">
    <property type="entry name" value="CheY-like"/>
    <property type="match status" value="1"/>
</dbReference>
<dbReference type="SMART" id="SM00091">
    <property type="entry name" value="PAS"/>
    <property type="match status" value="5"/>
</dbReference>
<dbReference type="InterPro" id="IPR001789">
    <property type="entry name" value="Sig_transdc_resp-reg_receiver"/>
</dbReference>
<dbReference type="SUPFAM" id="SSF55874">
    <property type="entry name" value="ATPase domain of HSP90 chaperone/DNA topoisomerase II/histidine kinase"/>
    <property type="match status" value="1"/>
</dbReference>
<dbReference type="PATRIC" id="fig|1705562.3.peg.3977"/>
<dbReference type="OrthoDB" id="106630at2157"/>
<dbReference type="Pfam" id="PF08447">
    <property type="entry name" value="PAS_3"/>
    <property type="match status" value="1"/>
</dbReference>
<accession>A0A0M9AH93</accession>
<evidence type="ECO:0000256" key="8">
    <source>
        <dbReference type="SAM" id="MobiDB-lite"/>
    </source>
</evidence>
<evidence type="ECO:0000259" key="9">
    <source>
        <dbReference type="PROSITE" id="PS50109"/>
    </source>
</evidence>
<organism evidence="13 14">
    <name type="scientific">Haloarcula rubripromontorii</name>
    <dbReference type="NCBI Taxonomy" id="1705562"/>
    <lineage>
        <taxon>Archaea</taxon>
        <taxon>Methanobacteriati</taxon>
        <taxon>Methanobacteriota</taxon>
        <taxon>Stenosarchaea group</taxon>
        <taxon>Halobacteria</taxon>
        <taxon>Halobacteriales</taxon>
        <taxon>Haloarculaceae</taxon>
        <taxon>Haloarcula</taxon>
    </lineage>
</organism>
<dbReference type="CDD" id="cd00130">
    <property type="entry name" value="PAS"/>
    <property type="match status" value="5"/>
</dbReference>
<keyword evidence="14" id="KW-1185">Reference proteome</keyword>
<dbReference type="InterPro" id="IPR013655">
    <property type="entry name" value="PAS_fold_3"/>
</dbReference>
<feature type="domain" description="PAS" evidence="11">
    <location>
        <begin position="560"/>
        <end position="604"/>
    </location>
</feature>
<sequence length="1295" mass="143025">MSDMPHLLYVGAADDDADTAMPGTPASVTSVTGVAEALSELAEHAYDAVVCEQYLSGGDTGLEALAAIREQYDALPVVLCTAEPDGSVAARATRLDVTEYVPRSEVSLTDRVYDIVTQGRGPTGRGNESRSPAAPDGRPTRLPPELADSFDAIAGSISDAVVTIDADSEVVYANDEAAELTGYDREELVGDDFAKVIPEHLRSSHFEGVDRYRRTGDRNVDWDYLELPLVTAAGDQLTVAVSFGDFERNGQWFCTGVLRDISDRKERERALEETNRRLDLALDGTDTGVYEWNLGTGEMVWDEATAELFGTTPAAFEGTVSAFYECVHPDDRQSLEAAFERVSESGERVDAEFRTDVDGETRWLRTSGVIEDRDAQAPRLVAIATDITERKERERALRANNDSLQELTQLATGNGLSEAETVSRVIEIGLDRLDMAFGYLSRIEDGVHEIQLVTGNTPLESGTQTPLEDTYCQQVLESGDLYAITDATSEDGHVGDVYRKSGVACYAGGLITVDGEPYGTLCFGDERPRSEPFSESEEAFMNVLVEWVNHELERRHREDELERYENIIEAVDDGVYALDSEGYFEFVNQAMTDLTGYSESELLGSYTGFIKNDGVVERATSIVQEMIFEDRDDEETFELEIQQASGNSFPAQDHMTLLYDDAGRFDGTAGVIRDITEQKQRDEALAGLLDTTRSLMQAQTAQEVAETVIQATESDLGFDHALVRLYNAETDTLRPAAASDKVPERPVYDADEGFPGDAFQRGDPMVVDEFDRVDNYDSDVLTAVMYLPIGDHGVVSIGAQRGHEFTESDVSVGKILASNAAAAFDRVERERSLLRYESVVENVRDMMYVLDDEGRVQLVTEPLAEWLGYDRATLLGQRPSVVLEQDAVDEFTRRIADLRQRDGTGGIQLETTLETATGERRPAEIDVSLLDAEQFRGTVGVVRDLTELKQARAELEDERDRFSYLFNTLPDAVIETETVAGDPVVRSVNPAFSDVFGYDQETAVDSPLSDLLRPPDTNRDELPRFDGTQPNGDPFQTELRLMTETGFRDFLFRGVPYSRDGDSVRGFGIYTDITDQRERERRLKLLNRVLRHNLRNDLTVVLGMADALEERIDDAERAAILDRLQRKAEEMASLSERARDMERSVRRDQFGTDPVDVSAAVTDVVSSYRDKHAGKIETDLPDTSAAAGDGRLHRILGELIENSLEHSGDDPSVRIEVTTDQRTVSITVADDGPGIPQHELDVVTGDEPITQLRHGTGLGLWLVVWVAETYGGTVNFGSGPDGGAVVTLELPRIDL</sequence>
<dbReference type="SUPFAM" id="SSF55781">
    <property type="entry name" value="GAF domain-like"/>
    <property type="match status" value="2"/>
</dbReference>
<evidence type="ECO:0000256" key="5">
    <source>
        <dbReference type="ARBA" id="ARBA00022777"/>
    </source>
</evidence>
<reference evidence="13 14" key="1">
    <citation type="submission" date="2015-08" db="EMBL/GenBank/DDBJ databases">
        <title>Genomes of Isolates from Cabo Rojo, PR.</title>
        <authorList>
            <person name="Sanchez-Nieves R.L."/>
            <person name="Montalvo-Rodriguez R."/>
        </authorList>
    </citation>
    <scope>NUCLEOTIDE SEQUENCE [LARGE SCALE GENOMIC DNA]</scope>
    <source>
        <strain evidence="13 14">SL3</strain>
    </source>
</reference>
<dbReference type="NCBIfam" id="TIGR00229">
    <property type="entry name" value="sensory_box"/>
    <property type="match status" value="5"/>
</dbReference>
<keyword evidence="3" id="KW-0597">Phosphoprotein</keyword>
<dbReference type="PRINTS" id="PR00344">
    <property type="entry name" value="BCTRLSENSOR"/>
</dbReference>
<dbReference type="PANTHER" id="PTHR43304">
    <property type="entry name" value="PHYTOCHROME-LIKE PROTEIN CPH1"/>
    <property type="match status" value="1"/>
</dbReference>
<dbReference type="EC" id="2.7.13.3" evidence="2"/>
<dbReference type="SMART" id="SM00388">
    <property type="entry name" value="HisKA"/>
    <property type="match status" value="1"/>
</dbReference>
<dbReference type="PROSITE" id="PS50112">
    <property type="entry name" value="PAS"/>
    <property type="match status" value="5"/>
</dbReference>
<evidence type="ECO:0000259" key="12">
    <source>
        <dbReference type="PROSITE" id="PS50113"/>
    </source>
</evidence>
<dbReference type="PANTHER" id="PTHR43304:SF1">
    <property type="entry name" value="PAC DOMAIN-CONTAINING PROTEIN"/>
    <property type="match status" value="1"/>
</dbReference>
<proteinExistence type="predicted"/>
<dbReference type="InterPro" id="IPR005467">
    <property type="entry name" value="His_kinase_dom"/>
</dbReference>
<dbReference type="Gene3D" id="3.30.450.20">
    <property type="entry name" value="PAS domain"/>
    <property type="match status" value="5"/>
</dbReference>
<name>A0A0M9AH93_9EURY</name>
<feature type="domain" description="PAS" evidence="11">
    <location>
        <begin position="832"/>
        <end position="877"/>
    </location>
</feature>
<dbReference type="Gene3D" id="3.30.565.10">
    <property type="entry name" value="Histidine kinase-like ATPase, C-terminal domain"/>
    <property type="match status" value="1"/>
</dbReference>
<dbReference type="InterPro" id="IPR036890">
    <property type="entry name" value="HATPase_C_sf"/>
</dbReference>
<evidence type="ECO:0000259" key="10">
    <source>
        <dbReference type="PROSITE" id="PS50110"/>
    </source>
</evidence>
<dbReference type="InterPro" id="IPR036097">
    <property type="entry name" value="HisK_dim/P_sf"/>
</dbReference>
<dbReference type="Pfam" id="PF13185">
    <property type="entry name" value="GAF_2"/>
    <property type="match status" value="1"/>
</dbReference>
<dbReference type="Proteomes" id="UP000037729">
    <property type="component" value="Unassembled WGS sequence"/>
</dbReference>
<evidence type="ECO:0000313" key="13">
    <source>
        <dbReference type="EMBL" id="KOX91929.1"/>
    </source>
</evidence>
<dbReference type="RefSeq" id="WP_053968956.1">
    <property type="nucleotide sequence ID" value="NZ_LIUF01000005.1"/>
</dbReference>
<evidence type="ECO:0000313" key="14">
    <source>
        <dbReference type="Proteomes" id="UP000037729"/>
    </source>
</evidence>
<dbReference type="InterPro" id="IPR003018">
    <property type="entry name" value="GAF"/>
</dbReference>
<protein>
    <recommendedName>
        <fullName evidence="2">histidine kinase</fullName>
        <ecNumber evidence="2">2.7.13.3</ecNumber>
    </recommendedName>
</protein>
<dbReference type="CDD" id="cd00156">
    <property type="entry name" value="REC"/>
    <property type="match status" value="1"/>
</dbReference>
<dbReference type="CDD" id="cd00082">
    <property type="entry name" value="HisKA"/>
    <property type="match status" value="1"/>
</dbReference>
<feature type="domain" description="Response regulatory" evidence="10">
    <location>
        <begin position="1"/>
        <end position="116"/>
    </location>
</feature>
<dbReference type="Pfam" id="PF00989">
    <property type="entry name" value="PAS"/>
    <property type="match status" value="2"/>
</dbReference>
<dbReference type="InterPro" id="IPR000700">
    <property type="entry name" value="PAS-assoc_C"/>
</dbReference>
<dbReference type="SMART" id="SM00086">
    <property type="entry name" value="PAC"/>
    <property type="match status" value="4"/>
</dbReference>
<dbReference type="Gene3D" id="3.40.50.2300">
    <property type="match status" value="1"/>
</dbReference>
<dbReference type="InterPro" id="IPR011006">
    <property type="entry name" value="CheY-like_superfamily"/>
</dbReference>
<comment type="catalytic activity">
    <reaction evidence="1">
        <text>ATP + protein L-histidine = ADP + protein N-phospho-L-histidine.</text>
        <dbReference type="EC" id="2.7.13.3"/>
    </reaction>
</comment>
<feature type="domain" description="PAC" evidence="12">
    <location>
        <begin position="907"/>
        <end position="957"/>
    </location>
</feature>
<dbReference type="InterPro" id="IPR003594">
    <property type="entry name" value="HATPase_dom"/>
</dbReference>
<dbReference type="InterPro" id="IPR052162">
    <property type="entry name" value="Sensor_kinase/Photoreceptor"/>
</dbReference>
<evidence type="ECO:0000256" key="7">
    <source>
        <dbReference type="SAM" id="Coils"/>
    </source>
</evidence>
<dbReference type="PROSITE" id="PS50109">
    <property type="entry name" value="HIS_KIN"/>
    <property type="match status" value="1"/>
</dbReference>
<dbReference type="InterPro" id="IPR001610">
    <property type="entry name" value="PAC"/>
</dbReference>
<feature type="domain" description="PAS" evidence="11">
    <location>
        <begin position="958"/>
        <end position="1016"/>
    </location>
</feature>
<dbReference type="SUPFAM" id="SSF47384">
    <property type="entry name" value="Homodimeric domain of signal transducing histidine kinase"/>
    <property type="match status" value="1"/>
</dbReference>
<dbReference type="GO" id="GO:0000155">
    <property type="term" value="F:phosphorelay sensor kinase activity"/>
    <property type="evidence" value="ECO:0007669"/>
    <property type="project" value="InterPro"/>
</dbReference>
<dbReference type="SUPFAM" id="SSF55785">
    <property type="entry name" value="PYP-like sensor domain (PAS domain)"/>
    <property type="match status" value="5"/>
</dbReference>
<evidence type="ECO:0000256" key="1">
    <source>
        <dbReference type="ARBA" id="ARBA00000085"/>
    </source>
</evidence>
<keyword evidence="7" id="KW-0175">Coiled coil</keyword>
<dbReference type="GO" id="GO:0006355">
    <property type="term" value="P:regulation of DNA-templated transcription"/>
    <property type="evidence" value="ECO:0007669"/>
    <property type="project" value="InterPro"/>
</dbReference>
<dbReference type="Pfam" id="PF02518">
    <property type="entry name" value="HATPase_c"/>
    <property type="match status" value="1"/>
</dbReference>
<feature type="domain" description="PAC" evidence="12">
    <location>
        <begin position="635"/>
        <end position="687"/>
    </location>
</feature>
<comment type="caution">
    <text evidence="13">The sequence shown here is derived from an EMBL/GenBank/DDBJ whole genome shotgun (WGS) entry which is preliminary data.</text>
</comment>
<keyword evidence="5" id="KW-0418">Kinase</keyword>
<feature type="domain" description="PAC" evidence="12">
    <location>
        <begin position="347"/>
        <end position="399"/>
    </location>
</feature>
<dbReference type="Pfam" id="PF01590">
    <property type="entry name" value="GAF"/>
    <property type="match status" value="1"/>
</dbReference>
<gene>
    <name evidence="13" type="ORF">AMS69_15375</name>
</gene>
<dbReference type="STRING" id="1705562.AMS69_15375"/>
<comment type="caution">
    <text evidence="6">Lacks conserved residue(s) required for the propagation of feature annotation.</text>
</comment>
<dbReference type="SMART" id="SM00065">
    <property type="entry name" value="GAF"/>
    <property type="match status" value="2"/>
</dbReference>
<dbReference type="SMART" id="SM00387">
    <property type="entry name" value="HATPase_c"/>
    <property type="match status" value="1"/>
</dbReference>
<dbReference type="InterPro" id="IPR029016">
    <property type="entry name" value="GAF-like_dom_sf"/>
</dbReference>
<dbReference type="PROSITE" id="PS50110">
    <property type="entry name" value="RESPONSE_REGULATORY"/>
    <property type="match status" value="1"/>
</dbReference>
<dbReference type="Pfam" id="PF00072">
    <property type="entry name" value="Response_reg"/>
    <property type="match status" value="1"/>
</dbReference>
<dbReference type="Pfam" id="PF00512">
    <property type="entry name" value="HisKA"/>
    <property type="match status" value="1"/>
</dbReference>
<evidence type="ECO:0000256" key="4">
    <source>
        <dbReference type="ARBA" id="ARBA00022679"/>
    </source>
</evidence>
<feature type="domain" description="PAS" evidence="11">
    <location>
        <begin position="274"/>
        <end position="346"/>
    </location>
</feature>
<evidence type="ECO:0000256" key="3">
    <source>
        <dbReference type="ARBA" id="ARBA00022553"/>
    </source>
</evidence>
<dbReference type="InterPro" id="IPR013767">
    <property type="entry name" value="PAS_fold"/>
</dbReference>
<evidence type="ECO:0000259" key="11">
    <source>
        <dbReference type="PROSITE" id="PS50112"/>
    </source>
</evidence>
<dbReference type="EMBL" id="LIUF01000005">
    <property type="protein sequence ID" value="KOX91929.1"/>
    <property type="molecule type" value="Genomic_DNA"/>
</dbReference>
<dbReference type="PROSITE" id="PS50113">
    <property type="entry name" value="PAC"/>
    <property type="match status" value="3"/>
</dbReference>
<dbReference type="Gene3D" id="3.30.450.40">
    <property type="match status" value="2"/>
</dbReference>
<dbReference type="InterPro" id="IPR004358">
    <property type="entry name" value="Sig_transdc_His_kin-like_C"/>
</dbReference>
<dbReference type="InterPro" id="IPR003661">
    <property type="entry name" value="HisK_dim/P_dom"/>
</dbReference>
<feature type="region of interest" description="Disordered" evidence="8">
    <location>
        <begin position="115"/>
        <end position="143"/>
    </location>
</feature>
<keyword evidence="4" id="KW-0808">Transferase</keyword>
<dbReference type="Pfam" id="PF13188">
    <property type="entry name" value="PAS_8"/>
    <property type="match status" value="1"/>
</dbReference>
<feature type="region of interest" description="Disordered" evidence="8">
    <location>
        <begin position="1006"/>
        <end position="1034"/>
    </location>
</feature>
<feature type="coiled-coil region" evidence="7">
    <location>
        <begin position="1117"/>
        <end position="1144"/>
    </location>
</feature>
<evidence type="ECO:0000256" key="2">
    <source>
        <dbReference type="ARBA" id="ARBA00012438"/>
    </source>
</evidence>
<feature type="domain" description="PAS" evidence="11">
    <location>
        <begin position="146"/>
        <end position="190"/>
    </location>
</feature>
<dbReference type="CDD" id="cd00075">
    <property type="entry name" value="HATPase"/>
    <property type="match status" value="1"/>
</dbReference>
<evidence type="ECO:0000256" key="6">
    <source>
        <dbReference type="PROSITE-ProRule" id="PRU00169"/>
    </source>
</evidence>